<evidence type="ECO:0000256" key="4">
    <source>
        <dbReference type="SAM" id="SignalP"/>
    </source>
</evidence>
<evidence type="ECO:0000313" key="6">
    <source>
        <dbReference type="Proteomes" id="UP000604046"/>
    </source>
</evidence>
<organism evidence="5 6">
    <name type="scientific">Symbiodinium natans</name>
    <dbReference type="NCBI Taxonomy" id="878477"/>
    <lineage>
        <taxon>Eukaryota</taxon>
        <taxon>Sar</taxon>
        <taxon>Alveolata</taxon>
        <taxon>Dinophyceae</taxon>
        <taxon>Suessiales</taxon>
        <taxon>Symbiodiniaceae</taxon>
        <taxon>Symbiodinium</taxon>
    </lineage>
</organism>
<dbReference type="Gene3D" id="3.50.50.60">
    <property type="entry name" value="FAD/NAD(P)-binding domain"/>
    <property type="match status" value="1"/>
</dbReference>
<dbReference type="AlphaFoldDB" id="A0A812PYC3"/>
<evidence type="ECO:0000256" key="3">
    <source>
        <dbReference type="ARBA" id="ARBA00023002"/>
    </source>
</evidence>
<dbReference type="EMBL" id="CAJNDS010002196">
    <property type="protein sequence ID" value="CAE7367922.1"/>
    <property type="molecule type" value="Genomic_DNA"/>
</dbReference>
<accession>A0A812PYC3</accession>
<dbReference type="InterPro" id="IPR050346">
    <property type="entry name" value="FMO-like"/>
</dbReference>
<dbReference type="Pfam" id="PF13450">
    <property type="entry name" value="NAD_binding_8"/>
    <property type="match status" value="1"/>
</dbReference>
<dbReference type="PRINTS" id="PR00419">
    <property type="entry name" value="ADXRDTASE"/>
</dbReference>
<dbReference type="PANTHER" id="PTHR23023">
    <property type="entry name" value="DIMETHYLANILINE MONOOXYGENASE"/>
    <property type="match status" value="1"/>
</dbReference>
<protein>
    <submittedName>
        <fullName evidence="5">Uncharacterized protein</fullName>
    </submittedName>
</protein>
<name>A0A812PYC3_9DINO</name>
<dbReference type="GO" id="GO:0016491">
    <property type="term" value="F:oxidoreductase activity"/>
    <property type="evidence" value="ECO:0007669"/>
    <property type="project" value="UniProtKB-KW"/>
</dbReference>
<evidence type="ECO:0000256" key="2">
    <source>
        <dbReference type="ARBA" id="ARBA00022827"/>
    </source>
</evidence>
<keyword evidence="2" id="KW-0274">FAD</keyword>
<dbReference type="SUPFAM" id="SSF51905">
    <property type="entry name" value="FAD/NAD(P)-binding domain"/>
    <property type="match status" value="1"/>
</dbReference>
<comment type="caution">
    <text evidence="5">The sequence shown here is derived from an EMBL/GenBank/DDBJ whole genome shotgun (WGS) entry which is preliminary data.</text>
</comment>
<keyword evidence="4" id="KW-0732">Signal</keyword>
<sequence length="117" mass="12557">MLALQFLSAPVAVVGAGFGGLSAARELQRRGIDFCIFEKQPALGGSWRAVANRSSRAQIERGSYYLGMPEGAECPDSLPNYSSRDAILEHAKDFASRHGILERCCASAVQAETLHSS</sequence>
<reference evidence="5" key="1">
    <citation type="submission" date="2021-02" db="EMBL/GenBank/DDBJ databases">
        <authorList>
            <person name="Dougan E. K."/>
            <person name="Rhodes N."/>
            <person name="Thang M."/>
            <person name="Chan C."/>
        </authorList>
    </citation>
    <scope>NUCLEOTIDE SEQUENCE</scope>
</reference>
<feature type="signal peptide" evidence="4">
    <location>
        <begin position="1"/>
        <end position="16"/>
    </location>
</feature>
<feature type="chain" id="PRO_5032977403" evidence="4">
    <location>
        <begin position="17"/>
        <end position="117"/>
    </location>
</feature>
<gene>
    <name evidence="5" type="ORF">SNAT2548_LOCUS20014</name>
</gene>
<dbReference type="Proteomes" id="UP000604046">
    <property type="component" value="Unassembled WGS sequence"/>
</dbReference>
<keyword evidence="1" id="KW-0285">Flavoprotein</keyword>
<evidence type="ECO:0000256" key="1">
    <source>
        <dbReference type="ARBA" id="ARBA00022630"/>
    </source>
</evidence>
<dbReference type="InterPro" id="IPR036188">
    <property type="entry name" value="FAD/NAD-bd_sf"/>
</dbReference>
<proteinExistence type="predicted"/>
<keyword evidence="6" id="KW-1185">Reference proteome</keyword>
<keyword evidence="3" id="KW-0560">Oxidoreductase</keyword>
<evidence type="ECO:0000313" key="5">
    <source>
        <dbReference type="EMBL" id="CAE7367922.1"/>
    </source>
</evidence>